<dbReference type="PROSITE" id="PS00132">
    <property type="entry name" value="CARBOXYPEPT_ZN_1"/>
    <property type="match status" value="1"/>
</dbReference>
<evidence type="ECO:0000256" key="10">
    <source>
        <dbReference type="SAM" id="Phobius"/>
    </source>
</evidence>
<dbReference type="InterPro" id="IPR050753">
    <property type="entry name" value="Peptidase_M14_domain"/>
</dbReference>
<dbReference type="KEGG" id="smo:SELMODRAFT_92669"/>
<keyword evidence="4" id="KW-0645">Protease</keyword>
<feature type="domain" description="Peptidase M14" evidence="11">
    <location>
        <begin position="9"/>
        <end position="284"/>
    </location>
</feature>
<dbReference type="GO" id="GO:0005615">
    <property type="term" value="C:extracellular space"/>
    <property type="evidence" value="ECO:0000318"/>
    <property type="project" value="GO_Central"/>
</dbReference>
<evidence type="ECO:0000256" key="9">
    <source>
        <dbReference type="PROSITE-ProRule" id="PRU01379"/>
    </source>
</evidence>
<keyword evidence="8" id="KW-0325">Glycoprotein</keyword>
<dbReference type="MEROPS" id="M14.A02"/>
<keyword evidence="5" id="KW-0479">Metal-binding</keyword>
<proteinExistence type="inferred from homology"/>
<dbReference type="OMA" id="CEEYRHG"/>
<comment type="cofactor">
    <cofactor evidence="1">
        <name>Zn(2+)</name>
        <dbReference type="ChEBI" id="CHEBI:29105"/>
    </cofactor>
</comment>
<keyword evidence="10" id="KW-0472">Membrane</keyword>
<gene>
    <name evidence="12" type="ORF">SELMODRAFT_92669</name>
</gene>
<dbReference type="FunCoup" id="D8RFC7">
    <property type="interactions" value="2147"/>
</dbReference>
<dbReference type="InParanoid" id="D8RFC7"/>
<dbReference type="GO" id="GO:0004181">
    <property type="term" value="F:metallocarboxypeptidase activity"/>
    <property type="evidence" value="ECO:0000318"/>
    <property type="project" value="GO_Central"/>
</dbReference>
<keyword evidence="3" id="KW-0121">Carboxypeptidase</keyword>
<reference evidence="12 13" key="1">
    <citation type="journal article" date="2011" name="Science">
        <title>The Selaginella genome identifies genetic changes associated with the evolution of vascular plants.</title>
        <authorList>
            <person name="Banks J.A."/>
            <person name="Nishiyama T."/>
            <person name="Hasebe M."/>
            <person name="Bowman J.L."/>
            <person name="Gribskov M."/>
            <person name="dePamphilis C."/>
            <person name="Albert V.A."/>
            <person name="Aono N."/>
            <person name="Aoyama T."/>
            <person name="Ambrose B.A."/>
            <person name="Ashton N.W."/>
            <person name="Axtell M.J."/>
            <person name="Barker E."/>
            <person name="Barker M.S."/>
            <person name="Bennetzen J.L."/>
            <person name="Bonawitz N.D."/>
            <person name="Chapple C."/>
            <person name="Cheng C."/>
            <person name="Correa L.G."/>
            <person name="Dacre M."/>
            <person name="DeBarry J."/>
            <person name="Dreyer I."/>
            <person name="Elias M."/>
            <person name="Engstrom E.M."/>
            <person name="Estelle M."/>
            <person name="Feng L."/>
            <person name="Finet C."/>
            <person name="Floyd S.K."/>
            <person name="Frommer W.B."/>
            <person name="Fujita T."/>
            <person name="Gramzow L."/>
            <person name="Gutensohn M."/>
            <person name="Harholt J."/>
            <person name="Hattori M."/>
            <person name="Heyl A."/>
            <person name="Hirai T."/>
            <person name="Hiwatashi Y."/>
            <person name="Ishikawa M."/>
            <person name="Iwata M."/>
            <person name="Karol K.G."/>
            <person name="Koehler B."/>
            <person name="Kolukisaoglu U."/>
            <person name="Kubo M."/>
            <person name="Kurata T."/>
            <person name="Lalonde S."/>
            <person name="Li K."/>
            <person name="Li Y."/>
            <person name="Litt A."/>
            <person name="Lyons E."/>
            <person name="Manning G."/>
            <person name="Maruyama T."/>
            <person name="Michael T.P."/>
            <person name="Mikami K."/>
            <person name="Miyazaki S."/>
            <person name="Morinaga S."/>
            <person name="Murata T."/>
            <person name="Mueller-Roeber B."/>
            <person name="Nelson D.R."/>
            <person name="Obara M."/>
            <person name="Oguri Y."/>
            <person name="Olmstead R.G."/>
            <person name="Onodera N."/>
            <person name="Petersen B.L."/>
            <person name="Pils B."/>
            <person name="Prigge M."/>
            <person name="Rensing S.A."/>
            <person name="Riano-Pachon D.M."/>
            <person name="Roberts A.W."/>
            <person name="Sato Y."/>
            <person name="Scheller H.V."/>
            <person name="Schulz B."/>
            <person name="Schulz C."/>
            <person name="Shakirov E.V."/>
            <person name="Shibagaki N."/>
            <person name="Shinohara N."/>
            <person name="Shippen D.E."/>
            <person name="Soerensen I."/>
            <person name="Sotooka R."/>
            <person name="Sugimoto N."/>
            <person name="Sugita M."/>
            <person name="Sumikawa N."/>
            <person name="Tanurdzic M."/>
            <person name="Theissen G."/>
            <person name="Ulvskov P."/>
            <person name="Wakazuki S."/>
            <person name="Weng J.K."/>
            <person name="Willats W.W."/>
            <person name="Wipf D."/>
            <person name="Wolf P.G."/>
            <person name="Yang L."/>
            <person name="Zimmer A.D."/>
            <person name="Zhu Q."/>
            <person name="Mitros T."/>
            <person name="Hellsten U."/>
            <person name="Loque D."/>
            <person name="Otillar R."/>
            <person name="Salamov A."/>
            <person name="Schmutz J."/>
            <person name="Shapiro H."/>
            <person name="Lindquist E."/>
            <person name="Lucas S."/>
            <person name="Rokhsar D."/>
            <person name="Grigoriev I.V."/>
        </authorList>
    </citation>
    <scope>NUCLEOTIDE SEQUENCE [LARGE SCALE GENOMIC DNA]</scope>
</reference>
<dbReference type="PROSITE" id="PS52035">
    <property type="entry name" value="PEPTIDASE_M14"/>
    <property type="match status" value="1"/>
</dbReference>
<feature type="active site" description="Proton donor/acceptor" evidence="9">
    <location>
        <position position="254"/>
    </location>
</feature>
<evidence type="ECO:0000256" key="8">
    <source>
        <dbReference type="ARBA" id="ARBA00023180"/>
    </source>
</evidence>
<dbReference type="SMART" id="SM00631">
    <property type="entry name" value="Zn_pept"/>
    <property type="match status" value="1"/>
</dbReference>
<dbReference type="InterPro" id="IPR057246">
    <property type="entry name" value="CARBOXYPEPT_ZN_1"/>
</dbReference>
<dbReference type="CDD" id="cd18172">
    <property type="entry name" value="M14_CP_plant"/>
    <property type="match status" value="1"/>
</dbReference>
<dbReference type="PANTHER" id="PTHR11532">
    <property type="entry name" value="PROTEASE M14 CARBOXYPEPTIDASE"/>
    <property type="match status" value="1"/>
</dbReference>
<dbReference type="InterPro" id="IPR008969">
    <property type="entry name" value="CarboxyPept-like_regulatory"/>
</dbReference>
<evidence type="ECO:0000256" key="1">
    <source>
        <dbReference type="ARBA" id="ARBA00001947"/>
    </source>
</evidence>
<dbReference type="GO" id="GO:0016485">
    <property type="term" value="P:protein processing"/>
    <property type="evidence" value="ECO:0000318"/>
    <property type="project" value="GO_Central"/>
</dbReference>
<name>D8RFC7_SELML</name>
<feature type="transmembrane region" description="Helical" evidence="10">
    <location>
        <begin position="398"/>
        <end position="416"/>
    </location>
</feature>
<dbReference type="Gramene" id="EFJ29094">
    <property type="protein sequence ID" value="EFJ29094"/>
    <property type="gene ID" value="SELMODRAFT_92669"/>
</dbReference>
<organism evidence="13">
    <name type="scientific">Selaginella moellendorffii</name>
    <name type="common">Spikemoss</name>
    <dbReference type="NCBI Taxonomy" id="88036"/>
    <lineage>
        <taxon>Eukaryota</taxon>
        <taxon>Viridiplantae</taxon>
        <taxon>Streptophyta</taxon>
        <taxon>Embryophyta</taxon>
        <taxon>Tracheophyta</taxon>
        <taxon>Lycopodiopsida</taxon>
        <taxon>Selaginellales</taxon>
        <taxon>Selaginellaceae</taxon>
        <taxon>Selaginella</taxon>
    </lineage>
</organism>
<dbReference type="PANTHER" id="PTHR11532:SF57">
    <property type="entry name" value="CARBOXYPEPTIDASE D, B"/>
    <property type="match status" value="1"/>
</dbReference>
<dbReference type="EMBL" id="GL377578">
    <property type="protein sequence ID" value="EFJ29094.1"/>
    <property type="molecule type" value="Genomic_DNA"/>
</dbReference>
<evidence type="ECO:0000256" key="5">
    <source>
        <dbReference type="ARBA" id="ARBA00022723"/>
    </source>
</evidence>
<keyword evidence="13" id="KW-1185">Reference proteome</keyword>
<evidence type="ECO:0000313" key="12">
    <source>
        <dbReference type="EMBL" id="EFJ29094.1"/>
    </source>
</evidence>
<evidence type="ECO:0000256" key="7">
    <source>
        <dbReference type="ARBA" id="ARBA00022833"/>
    </source>
</evidence>
<dbReference type="SUPFAM" id="SSF49464">
    <property type="entry name" value="Carboxypeptidase regulatory domain-like"/>
    <property type="match status" value="1"/>
</dbReference>
<dbReference type="CDD" id="cd11308">
    <property type="entry name" value="Peptidase_M14NE-CP-C_like"/>
    <property type="match status" value="1"/>
</dbReference>
<dbReference type="AlphaFoldDB" id="D8RFC7"/>
<accession>D8RFC7</accession>
<dbReference type="Pfam" id="PF00246">
    <property type="entry name" value="Peptidase_M14"/>
    <property type="match status" value="1"/>
</dbReference>
<dbReference type="GO" id="GO:0008270">
    <property type="term" value="F:zinc ion binding"/>
    <property type="evidence" value="ECO:0007669"/>
    <property type="project" value="InterPro"/>
</dbReference>
<dbReference type="PRINTS" id="PR00765">
    <property type="entry name" value="CRBOXYPTASEA"/>
</dbReference>
<evidence type="ECO:0000256" key="6">
    <source>
        <dbReference type="ARBA" id="ARBA00022801"/>
    </source>
</evidence>
<keyword evidence="10" id="KW-0812">Transmembrane</keyword>
<evidence type="ECO:0000259" key="11">
    <source>
        <dbReference type="PROSITE" id="PS52035"/>
    </source>
</evidence>
<comment type="similarity">
    <text evidence="2 9">Belongs to the peptidase M14 family.</text>
</comment>
<evidence type="ECO:0000256" key="4">
    <source>
        <dbReference type="ARBA" id="ARBA00022670"/>
    </source>
</evidence>
<keyword evidence="7" id="KW-0862">Zinc</keyword>
<dbReference type="eggNOG" id="KOG2649">
    <property type="taxonomic scope" value="Eukaryota"/>
</dbReference>
<protein>
    <recommendedName>
        <fullName evidence="11">Peptidase M14 domain-containing protein</fullName>
    </recommendedName>
</protein>
<evidence type="ECO:0000256" key="2">
    <source>
        <dbReference type="ARBA" id="ARBA00005988"/>
    </source>
</evidence>
<evidence type="ECO:0000256" key="3">
    <source>
        <dbReference type="ARBA" id="ARBA00022645"/>
    </source>
</evidence>
<evidence type="ECO:0000313" key="13">
    <source>
        <dbReference type="Proteomes" id="UP000001514"/>
    </source>
</evidence>
<dbReference type="Gene3D" id="2.60.40.1120">
    <property type="entry name" value="Carboxypeptidase-like, regulatory domain"/>
    <property type="match status" value="1"/>
</dbReference>
<dbReference type="FunFam" id="3.40.630.10:FF:000020">
    <property type="entry name" value="Carboxypeptidase D"/>
    <property type="match status" value="1"/>
</dbReference>
<dbReference type="InterPro" id="IPR000834">
    <property type="entry name" value="Peptidase_M14"/>
</dbReference>
<sequence length="431" mass="48619">MLNSCGISRYLSNTELEDWLKDFSVRCGRISRLNSIGTSVQGRDLWVLELSDMPGQAEAEPAFKFVGNMHGDEPVGRELTIRLADWLCMNYKRDAMATSIIDNVHLHLLPSMNPDGFANRSRNNANNVDLNRDFPDQFFPQNNNEARRQPETLAVMKWIRQNNFVASASLHEGALVANYPWDGNVDKRFFIYAESPDDSTFRFLASVYSKAHRNMSKSHEFPGGITNGAAWYPLYGGMQDWNYIHARCLELTLEIYDTKWPPESQIVQIWEENRQSMLELVSSTFKSGVHGKVFSSASGLPLAATIQVDGFNQTIKATSQFGNYHRLLPPGKAYKVTASMDGHTSRSVHVLSPNGESTALDFILDPTGGVGQQHKLMRLMTTHDDSDTMALLLYHSKFTFLSFLGVLVILFSCFGCKRRLWLRSEKSPAKV</sequence>
<keyword evidence="6" id="KW-0378">Hydrolase</keyword>
<dbReference type="Proteomes" id="UP000001514">
    <property type="component" value="Unassembled WGS sequence"/>
</dbReference>
<dbReference type="Gene3D" id="3.40.630.10">
    <property type="entry name" value="Zn peptidases"/>
    <property type="match status" value="1"/>
</dbReference>
<dbReference type="GO" id="GO:0010008">
    <property type="term" value="C:endosome membrane"/>
    <property type="evidence" value="ECO:0007669"/>
    <property type="project" value="EnsemblPlants"/>
</dbReference>
<keyword evidence="10" id="KW-1133">Transmembrane helix</keyword>
<dbReference type="SUPFAM" id="SSF53187">
    <property type="entry name" value="Zn-dependent exopeptidases"/>
    <property type="match status" value="1"/>
</dbReference>
<dbReference type="STRING" id="88036.D8RFC7"/>
<dbReference type="HOGENOM" id="CLU_006722_1_4_1"/>
<dbReference type="GO" id="GO:0006518">
    <property type="term" value="P:peptide metabolic process"/>
    <property type="evidence" value="ECO:0000318"/>
    <property type="project" value="GO_Central"/>
</dbReference>